<organism evidence="2 3">
    <name type="scientific">Cichlidogyrus casuarinus</name>
    <dbReference type="NCBI Taxonomy" id="1844966"/>
    <lineage>
        <taxon>Eukaryota</taxon>
        <taxon>Metazoa</taxon>
        <taxon>Spiralia</taxon>
        <taxon>Lophotrochozoa</taxon>
        <taxon>Platyhelminthes</taxon>
        <taxon>Monogenea</taxon>
        <taxon>Monopisthocotylea</taxon>
        <taxon>Dactylogyridea</taxon>
        <taxon>Ancyrocephalidae</taxon>
        <taxon>Cichlidogyrus</taxon>
    </lineage>
</organism>
<evidence type="ECO:0000256" key="1">
    <source>
        <dbReference type="SAM" id="MobiDB-lite"/>
    </source>
</evidence>
<feature type="compositionally biased region" description="Pro residues" evidence="1">
    <location>
        <begin position="640"/>
        <end position="652"/>
    </location>
</feature>
<comment type="caution">
    <text evidence="2">The sequence shown here is derived from an EMBL/GenBank/DDBJ whole genome shotgun (WGS) entry which is preliminary data.</text>
</comment>
<proteinExistence type="predicted"/>
<reference evidence="2 3" key="1">
    <citation type="submission" date="2024-11" db="EMBL/GenBank/DDBJ databases">
        <title>Adaptive evolution of stress response genes in parasites aligns with host niche diversity.</title>
        <authorList>
            <person name="Hahn C."/>
            <person name="Resl P."/>
        </authorList>
    </citation>
    <scope>NUCLEOTIDE SEQUENCE [LARGE SCALE GENOMIC DNA]</scope>
    <source>
        <strain evidence="2">EGGRZ-B1_66</strain>
        <tissue evidence="2">Body</tissue>
    </source>
</reference>
<evidence type="ECO:0000313" key="2">
    <source>
        <dbReference type="EMBL" id="KAL3314164.1"/>
    </source>
</evidence>
<gene>
    <name evidence="2" type="ORF">Ciccas_007225</name>
</gene>
<dbReference type="Proteomes" id="UP001626550">
    <property type="component" value="Unassembled WGS sequence"/>
</dbReference>
<feature type="compositionally biased region" description="Polar residues" evidence="1">
    <location>
        <begin position="658"/>
        <end position="669"/>
    </location>
</feature>
<feature type="region of interest" description="Disordered" evidence="1">
    <location>
        <begin position="631"/>
        <end position="674"/>
    </location>
</feature>
<evidence type="ECO:0000313" key="3">
    <source>
        <dbReference type="Proteomes" id="UP001626550"/>
    </source>
</evidence>
<protein>
    <submittedName>
        <fullName evidence="2">Uncharacterized protein</fullName>
    </submittedName>
</protein>
<dbReference type="EMBL" id="JBJKFK010001078">
    <property type="protein sequence ID" value="KAL3314164.1"/>
    <property type="molecule type" value="Genomic_DNA"/>
</dbReference>
<keyword evidence="3" id="KW-1185">Reference proteome</keyword>
<accession>A0ABD2Q3I5</accession>
<name>A0ABD2Q3I5_9PLAT</name>
<sequence>MLRKSSVYSTIFYDFPQYFHVNAQDHKDKLPDDLKNALSGVKEAAQHSLDLTSRPGLMELFKPFIILYKVGIQHIECGLWKEQLIDLPKKITGHVDAIKKMFKNETVSYILDKMYDALALACRYEVIEANLEETYNKGISVMSDFFDICHQIIRFPVNTPIPSAEIERKMKINTRYYSQRLIKSGKPADDKTVTINIKNNKITLDEPLDVKKHLDTELKYISSTENLCSLNCYLMREYLRQLAFLMLFDYHNNANNLNLAELVKDTFISTFESWCQWIPRPLFEDLFQNIPDGQNLTENFDKIYIIIENIIYLANFGIHIHFESSFSEYACNISIKYMEKEMIIKLDFKDGASEKLTYSNNVPYLSHVIPDFTDLEKVKFFNWMFFAMFAYHIRIGIWFPLFEHLLCSYNALKLYEASLSDDEESVETYKSLDFIHDYIYPLFKGSSMGPEFAIYVSRIKNGLKNGKTNGLAGMFNLTRNVFVQIRGDNYQTGLLNTGKNIIIRMREDNIISGITKGNQVFTINWKDNELSVLNMRDTRIDELLKLKNTFTDKMIILLFSRLLGKDKFEKYKPIILGEVAEDNKGQMQRMLYEQACEILKPPQGDNDRLLRCHAINFIKSLNLDSYYVYDTEPTRDQNPNKPPPENQKPPKQPEVQLPPSQEDQKTPNQEPKPVGQLLSTSLEIMNFSDVSLESLTYKLTFENNQTRTIEVKKGGDINGWYIVNTLDKTKLVNAAVVNYKNMVSDFIARNYDRLKKEQIYSVLTLYASLAYCAMRYGFSNVKILDNLPNVVSKHKNIYDKLTNMKFSSKSVDIFTAVLIIRAEAKHAKLNLEALSKYMYTVFREGKKEVRFEFGDKFVFLFEYKLKDRDLLTDNYVSDVRSVLTDIKNYVIQNEKQRTDLFAKLRLIAWGFEMMYRCLLSVRHLQDSVLEEDFRQNFTSLLEMIMQIDRVQAKSITDEYTAMSWKYSPEDTFTLVARRNILLGKIKRCLTLSTTNIYCKTDINMNQKIGTKTLDLYWAENCQVAIQDIVQFIEQELEKLKDALSRPFDLKKPFNNIALLLYLKYVNLDETRKSLLKQRFDSLISEFRSANRSSAMDYVYPALSNLSQWTFEKADIRTYLEPLIQYIQGEAEKILNTARTTHEKKPINPPPKSFKETLGPVEQVILQYRGETFFFAITPQNKVMQLNKSINDTEEGLLPMSLAEITNSRDRLIQLLNNASTFEDKAKIFEIIVLLERAATTFNSSNSSNALNFDPLWARMNESSRNILDPLKNDFKTLFSSRYQYLGRNQSGLSGRCVSILKKANDAAKERKIKPDPQQKRSAAVRPLSAFEIRLMIRNGTGGGGGGTLYGNRYRITRTHISGAFDIEDLNVSIGYVTQNRKKVPTVIKTIWDRKSVLNSKETMDVFDELCRLVEDNMIESNDSNLNGLFFDLCAALALKSEDLYERARWRTEVMLRCDLLVQKKSLLGSHCRVEYEKLQAKCGKIFAEETLTVQNYSSVIDRL</sequence>